<accession>A0AAD6IKV8</accession>
<feature type="transmembrane region" description="Helical" evidence="1">
    <location>
        <begin position="21"/>
        <end position="41"/>
    </location>
</feature>
<organism evidence="2 3">
    <name type="scientific">Penicillium canescens</name>
    <dbReference type="NCBI Taxonomy" id="5083"/>
    <lineage>
        <taxon>Eukaryota</taxon>
        <taxon>Fungi</taxon>
        <taxon>Dikarya</taxon>
        <taxon>Ascomycota</taxon>
        <taxon>Pezizomycotina</taxon>
        <taxon>Eurotiomycetes</taxon>
        <taxon>Eurotiomycetidae</taxon>
        <taxon>Eurotiales</taxon>
        <taxon>Aspergillaceae</taxon>
        <taxon>Penicillium</taxon>
    </lineage>
</organism>
<evidence type="ECO:0000313" key="3">
    <source>
        <dbReference type="Proteomes" id="UP001219568"/>
    </source>
</evidence>
<dbReference type="AlphaFoldDB" id="A0AAD6IKV8"/>
<sequence length="61" mass="6589">MACSSVLKWRGEDVNVNWRRCAAGATSGVLFLGAVVAVDWLPGGLWGGRMRVGMEQQAYGF</sequence>
<keyword evidence="1" id="KW-0472">Membrane</keyword>
<dbReference type="EMBL" id="JAQJZL010000002">
    <property type="protein sequence ID" value="KAJ6051466.1"/>
    <property type="molecule type" value="Genomic_DNA"/>
</dbReference>
<proteinExistence type="predicted"/>
<gene>
    <name evidence="2" type="ORF">N7460_002000</name>
</gene>
<comment type="caution">
    <text evidence="2">The sequence shown here is derived from an EMBL/GenBank/DDBJ whole genome shotgun (WGS) entry which is preliminary data.</text>
</comment>
<keyword evidence="1" id="KW-0812">Transmembrane</keyword>
<evidence type="ECO:0000313" key="2">
    <source>
        <dbReference type="EMBL" id="KAJ6051466.1"/>
    </source>
</evidence>
<evidence type="ECO:0000256" key="1">
    <source>
        <dbReference type="SAM" id="Phobius"/>
    </source>
</evidence>
<protein>
    <submittedName>
        <fullName evidence="2">Uncharacterized protein</fullName>
    </submittedName>
</protein>
<name>A0AAD6IKV8_PENCN</name>
<keyword evidence="3" id="KW-1185">Reference proteome</keyword>
<dbReference type="Proteomes" id="UP001219568">
    <property type="component" value="Unassembled WGS sequence"/>
</dbReference>
<reference evidence="2" key="2">
    <citation type="submission" date="2023-01" db="EMBL/GenBank/DDBJ databases">
        <authorList>
            <person name="Petersen C."/>
        </authorList>
    </citation>
    <scope>NUCLEOTIDE SEQUENCE</scope>
    <source>
        <strain evidence="2">IBT 15450</strain>
    </source>
</reference>
<keyword evidence="1" id="KW-1133">Transmembrane helix</keyword>
<reference evidence="2" key="1">
    <citation type="journal article" date="2023" name="IMA Fungus">
        <title>Comparative genomic study of the Penicillium genus elucidates a diverse pangenome and 15 lateral gene transfer events.</title>
        <authorList>
            <person name="Petersen C."/>
            <person name="Sorensen T."/>
            <person name="Nielsen M.R."/>
            <person name="Sondergaard T.E."/>
            <person name="Sorensen J.L."/>
            <person name="Fitzpatrick D.A."/>
            <person name="Frisvad J.C."/>
            <person name="Nielsen K.L."/>
        </authorList>
    </citation>
    <scope>NUCLEOTIDE SEQUENCE</scope>
    <source>
        <strain evidence="2">IBT 15450</strain>
    </source>
</reference>